<dbReference type="GeneID" id="32803526"/>
<evidence type="ECO:0000313" key="2">
    <source>
        <dbReference type="Proteomes" id="UP001183127"/>
    </source>
</evidence>
<dbReference type="InterPro" id="IPR029058">
    <property type="entry name" value="AB_hydrolase_fold"/>
</dbReference>
<proteinExistence type="predicted"/>
<evidence type="ECO:0000313" key="1">
    <source>
        <dbReference type="EMBL" id="WMW06004.1"/>
    </source>
</evidence>
<dbReference type="EMBL" id="CP132921">
    <property type="protein sequence ID" value="WMW06004.1"/>
    <property type="molecule type" value="Genomic_DNA"/>
</dbReference>
<gene>
    <name evidence="1" type="ORF">RAH46_01375</name>
</gene>
<dbReference type="SUPFAM" id="SSF53474">
    <property type="entry name" value="alpha/beta-Hydrolases"/>
    <property type="match status" value="1"/>
</dbReference>
<protein>
    <submittedName>
        <fullName evidence="1">Alpha/beta hydrolase</fullName>
    </submittedName>
</protein>
<organism evidence="1 2">
    <name type="scientific">Pseudomonas entomophila</name>
    <dbReference type="NCBI Taxonomy" id="312306"/>
    <lineage>
        <taxon>Bacteria</taxon>
        <taxon>Pseudomonadati</taxon>
        <taxon>Pseudomonadota</taxon>
        <taxon>Gammaproteobacteria</taxon>
        <taxon>Pseudomonadales</taxon>
        <taxon>Pseudomonadaceae</taxon>
        <taxon>Pseudomonas</taxon>
    </lineage>
</organism>
<keyword evidence="1" id="KW-0378">Hydrolase</keyword>
<name>A0ABY9QQE8_9PSED</name>
<dbReference type="RefSeq" id="WP_083789142.1">
    <property type="nucleotide sequence ID" value="NZ_CP132921.1"/>
</dbReference>
<accession>A0ABY9QQE8</accession>
<dbReference type="GO" id="GO:0016787">
    <property type="term" value="F:hydrolase activity"/>
    <property type="evidence" value="ECO:0007669"/>
    <property type="project" value="UniProtKB-KW"/>
</dbReference>
<sequence length="283" mass="30193">MKANCGTTVALLACLGLHGCATLPSPQQRSQQADALASTVNLTREQVRTDAFLLTSYARINRPDLPLTVYIEGDGLAFRTRSQPSDDPTPVNPVGLALAAADPTTNVLYLARPCQFAQAADNPRCAVAYWTGKRFAEEVVQAMNQAVDHYARQVPGQPLHLVGYSGGGAIAALLAARRGDVASLRTVAGNLDVVEFNRLHRTTPMPASLNPIDQAARLRALPQIHFHGTADRVVPGMIAERFAQAVAGDCTQVRAVPGVGHGGDWAARWPGLLAEPVRCQHGR</sequence>
<keyword evidence="2" id="KW-1185">Reference proteome</keyword>
<reference evidence="1 2" key="1">
    <citation type="submission" date="2023-08" db="EMBL/GenBank/DDBJ databases">
        <title>Complete Genome Sequence of Pseudomonas entomophila TVIN A01.</title>
        <authorList>
            <person name="Shelke T."/>
            <person name="Mahar N.S."/>
            <person name="Gupta I."/>
            <person name="Gupta V."/>
        </authorList>
    </citation>
    <scope>NUCLEOTIDE SEQUENCE [LARGE SCALE GENOMIC DNA]</scope>
    <source>
        <strain evidence="1 2">TVIN-A01</strain>
    </source>
</reference>
<dbReference type="Proteomes" id="UP001183127">
    <property type="component" value="Chromosome"/>
</dbReference>
<dbReference type="Gene3D" id="3.40.50.1820">
    <property type="entry name" value="alpha/beta hydrolase"/>
    <property type="match status" value="1"/>
</dbReference>